<evidence type="ECO:0000256" key="21">
    <source>
        <dbReference type="ARBA" id="ARBA00049499"/>
    </source>
</evidence>
<dbReference type="GO" id="GO:0016887">
    <property type="term" value="F:ATP hydrolysis activity"/>
    <property type="evidence" value="ECO:0007669"/>
    <property type="project" value="InterPro"/>
</dbReference>
<dbReference type="GO" id="GO:0005886">
    <property type="term" value="C:plasma membrane"/>
    <property type="evidence" value="ECO:0007669"/>
    <property type="project" value="UniProtKB-SubCell"/>
</dbReference>
<evidence type="ECO:0000256" key="16">
    <source>
        <dbReference type="ARBA" id="ARBA00023136"/>
    </source>
</evidence>
<evidence type="ECO:0000256" key="5">
    <source>
        <dbReference type="ARBA" id="ARBA00022538"/>
    </source>
</evidence>
<feature type="transmembrane region" description="Helical" evidence="22">
    <location>
        <begin position="85"/>
        <end position="104"/>
    </location>
</feature>
<keyword evidence="10" id="KW-0460">Magnesium</keyword>
<keyword evidence="9" id="KW-0067">ATP-binding</keyword>
<evidence type="ECO:0000256" key="6">
    <source>
        <dbReference type="ARBA" id="ARBA00022692"/>
    </source>
</evidence>
<dbReference type="PRINTS" id="PR00119">
    <property type="entry name" value="CATATPASE"/>
</dbReference>
<evidence type="ECO:0000256" key="19">
    <source>
        <dbReference type="ARBA" id="ARBA00035029"/>
    </source>
</evidence>
<dbReference type="SFLD" id="SFLDF00027">
    <property type="entry name" value="p-type_atpase"/>
    <property type="match status" value="1"/>
</dbReference>
<dbReference type="InterPro" id="IPR004014">
    <property type="entry name" value="ATPase_P-typ_cation-transptr_N"/>
</dbReference>
<dbReference type="Pfam" id="PF00689">
    <property type="entry name" value="Cation_ATPase_C"/>
    <property type="match status" value="1"/>
</dbReference>
<keyword evidence="4" id="KW-1003">Cell membrane</keyword>
<dbReference type="CDD" id="cd02086">
    <property type="entry name" value="P-type_ATPase_Na_ENA"/>
    <property type="match status" value="1"/>
</dbReference>
<dbReference type="GO" id="GO:0008556">
    <property type="term" value="F:P-type potassium transmembrane transporter activity"/>
    <property type="evidence" value="ECO:0007669"/>
    <property type="project" value="UniProtKB-ARBA"/>
</dbReference>
<evidence type="ECO:0000256" key="8">
    <source>
        <dbReference type="ARBA" id="ARBA00022741"/>
    </source>
</evidence>
<keyword evidence="25" id="KW-1185">Reference proteome</keyword>
<accession>G0V822</accession>
<dbReference type="SUPFAM" id="SSF81665">
    <property type="entry name" value="Calcium ATPase, transmembrane domain M"/>
    <property type="match status" value="1"/>
</dbReference>
<evidence type="ECO:0000256" key="12">
    <source>
        <dbReference type="ARBA" id="ARBA00022967"/>
    </source>
</evidence>
<feature type="transmembrane region" description="Helical" evidence="22">
    <location>
        <begin position="278"/>
        <end position="300"/>
    </location>
</feature>
<evidence type="ECO:0000256" key="4">
    <source>
        <dbReference type="ARBA" id="ARBA00022475"/>
    </source>
</evidence>
<dbReference type="SUPFAM" id="SSF81653">
    <property type="entry name" value="Calcium ATPase, transduction domain A"/>
    <property type="match status" value="1"/>
</dbReference>
<evidence type="ECO:0000313" key="24">
    <source>
        <dbReference type="EMBL" id="CCC67620.1"/>
    </source>
</evidence>
<dbReference type="Gene3D" id="3.40.1110.10">
    <property type="entry name" value="Calcium-transporting ATPase, cytoplasmic domain N"/>
    <property type="match status" value="1"/>
</dbReference>
<keyword evidence="14" id="KW-0915">Sodium</keyword>
<evidence type="ECO:0000259" key="23">
    <source>
        <dbReference type="SMART" id="SM00831"/>
    </source>
</evidence>
<dbReference type="SMART" id="SM00831">
    <property type="entry name" value="Cation_ATPase_N"/>
    <property type="match status" value="1"/>
</dbReference>
<feature type="transmembrane region" description="Helical" evidence="22">
    <location>
        <begin position="306"/>
        <end position="335"/>
    </location>
</feature>
<comment type="similarity">
    <text evidence="18">Belongs to the cation transport ATPase (P-type) (TC 3.A.3) family. Type IID subfamily.</text>
</comment>
<sequence>MSQIDYEYNEFHTLQSQETANLLQTDASKGLDDEKFQARKSAVGENSLGDDMKIDYKAMLIHQICNAMILVLFISMIISFSIHDWITGGVISFVVIVNVIIGLFQEYKASKTMNSLKALSSPNATVIRNGTRETIDSKDVVPGDLCLVKVGDVIPADLRLIETHNFETDEALLTGESLPVNKEPGNVYEVDTPVGDRLNIAFSSSTVVKGRAKGIVVKTGLNTEIGKIAKSLRANEGLISRDQNLPWWKNWWITIMQTTGAFLGTTRGTPLHRKLSKLAILLFFVAVVFAIVVMASQKFIVDKGVAIYAICVALSMIPSSLVVVLTITMSVGAAVMASRNVIIRKLDSLEALGAVNDICSDKTGTLTQGKMITKEIWIPTFGIIRVENSNNPVNPEIGEINFTPEWSPYEYAHNEDEDQGIFRDFKNRYHNGDLPADLNVELCRKWLETATLANIATVFKDNDNEWKAHGDPTEIAIQIFTTRMGIPRQSLTGEKLSESDDLDEETSIDERETASDAQFKHLAEFPFDSTIKRMSAIFEDVKNDSLNIYTKGAFESVLKCCSHWYGNEEKPGQLSPLTENDKTFIKKNVDVLSTGGLRVLGFATKQSNLEDITEDDRKRLTTDRSTAESDLIFLGLIGIYDPPREETAGAVKKFHNAGINVRMLTGDFPGTAKAIAQEVGILPTNLYYYPKEVVENMVMTGSQFDELTPEQIDNLPVLPLVIARCSPQTKVRMIEALHRRDKFCAMTGDGVNDSPSLKMANVGIAMGINGSDVAKDASDIVLSDDNFASILNAIEEGRRMSDNIQKFVLQLLAENVAQALYLICGLAFQDKEGKSVFPLAPVEVLWIIVVTSCFPAMGLGLEKAAPDLMDRPPNDSKSGIFTWEIIVDMFVYGIIMAGCCMGSFTTVVYGKDGGNLGFNCNKSYNETCHDVFRGRSSAFAVMTWCALILAWEVVDLRRSFFRMQPETDTPVREFFRDIWSNKFLFWSLIFGFVSTFPVIYIPVINDKVFLHKGITFEWGIAFAFTIIFWMGCELYKFMKRRYFRRMMNKAQNPESDLEKRTRRDPFEAYSTSTTLQTEINISYKS</sequence>
<evidence type="ECO:0000256" key="18">
    <source>
        <dbReference type="ARBA" id="ARBA00035017"/>
    </source>
</evidence>
<evidence type="ECO:0000256" key="13">
    <source>
        <dbReference type="ARBA" id="ARBA00022989"/>
    </source>
</evidence>
<reference key="2">
    <citation type="submission" date="2011-08" db="EMBL/GenBank/DDBJ databases">
        <title>Genome sequence of Naumovozyma castellii.</title>
        <authorList>
            <person name="Gordon J.L."/>
            <person name="Armisen D."/>
            <person name="Proux-Wera E."/>
            <person name="OhEigeartaigh S.S."/>
            <person name="Byrne K.P."/>
            <person name="Wolfe K.H."/>
        </authorList>
    </citation>
    <scope>NUCLEOTIDE SEQUENCE</scope>
    <source>
        <strain>Type strain:CBS 4309</strain>
    </source>
</reference>
<dbReference type="GeneID" id="96901099"/>
<evidence type="ECO:0000256" key="1">
    <source>
        <dbReference type="ARBA" id="ARBA00001946"/>
    </source>
</evidence>
<evidence type="ECO:0000256" key="2">
    <source>
        <dbReference type="ARBA" id="ARBA00004651"/>
    </source>
</evidence>
<keyword evidence="13 22" id="KW-1133">Transmembrane helix</keyword>
<feature type="transmembrane region" description="Helical" evidence="22">
    <location>
        <begin position="983"/>
        <end position="1004"/>
    </location>
</feature>
<dbReference type="FunFam" id="3.40.50.1000:FF:000047">
    <property type="entry name" value="Sodium P-type ATPase"/>
    <property type="match status" value="1"/>
</dbReference>
<dbReference type="InParanoid" id="G0V822"/>
<dbReference type="NCBIfam" id="TIGR01494">
    <property type="entry name" value="ATPase_P-type"/>
    <property type="match status" value="3"/>
</dbReference>
<proteinExistence type="inferred from homology"/>
<dbReference type="NCBIfam" id="TIGR01523">
    <property type="entry name" value="ATPase-IID_K-Na"/>
    <property type="match status" value="1"/>
</dbReference>
<keyword evidence="11" id="KW-0630">Potassium</keyword>
<dbReference type="FunFam" id="2.70.150.10:FF:000016">
    <property type="entry name" value="Calcium-transporting P-type ATPase putative"/>
    <property type="match status" value="1"/>
</dbReference>
<dbReference type="SFLD" id="SFLDS00003">
    <property type="entry name" value="Haloacid_Dehalogenase"/>
    <property type="match status" value="1"/>
</dbReference>
<keyword evidence="6 22" id="KW-0812">Transmembrane</keyword>
<dbReference type="GO" id="GO:0046872">
    <property type="term" value="F:metal ion binding"/>
    <property type="evidence" value="ECO:0007669"/>
    <property type="project" value="UniProtKB-KW"/>
</dbReference>
<evidence type="ECO:0000256" key="22">
    <source>
        <dbReference type="SAM" id="Phobius"/>
    </source>
</evidence>
<dbReference type="EC" id="7.2.2.3" evidence="19"/>
<dbReference type="OrthoDB" id="3352408at2759"/>
<reference evidence="24 25" key="1">
    <citation type="journal article" date="2011" name="Proc. Natl. Acad. Sci. U.S.A.">
        <title>Evolutionary erosion of yeast sex chromosomes by mating-type switching accidents.</title>
        <authorList>
            <person name="Gordon J.L."/>
            <person name="Armisen D."/>
            <person name="Proux-Wera E."/>
            <person name="Oheigeartaigh S.S."/>
            <person name="Byrne K.P."/>
            <person name="Wolfe K.H."/>
        </authorList>
    </citation>
    <scope>NUCLEOTIDE SEQUENCE [LARGE SCALE GENOMIC DNA]</scope>
    <source>
        <strain evidence="25">ATCC 76901 / BCRC 22586 / CBS 4309 / NBRC 1992 / NRRL Y-12630</strain>
    </source>
</reference>
<feature type="domain" description="Cation-transporting P-type ATPase N-terminal" evidence="23">
    <location>
        <begin position="10"/>
        <end position="84"/>
    </location>
</feature>
<dbReference type="Gene3D" id="2.70.150.10">
    <property type="entry name" value="Calcium-transporting ATPase, cytoplasmic transduction domain A"/>
    <property type="match status" value="1"/>
</dbReference>
<dbReference type="eggNOG" id="KOG0202">
    <property type="taxonomic scope" value="Eukaryota"/>
</dbReference>
<feature type="transmembrane region" description="Helical" evidence="22">
    <location>
        <begin position="936"/>
        <end position="954"/>
    </location>
</feature>
<dbReference type="HOGENOM" id="CLU_002360_3_0_1"/>
<dbReference type="InterPro" id="IPR023298">
    <property type="entry name" value="ATPase_P-typ_TM_dom_sf"/>
</dbReference>
<dbReference type="SUPFAM" id="SSF81660">
    <property type="entry name" value="Metal cation-transporting ATPase, ATP-binding domain N"/>
    <property type="match status" value="1"/>
</dbReference>
<dbReference type="Gene3D" id="1.20.1110.10">
    <property type="entry name" value="Calcium-transporting ATPase, transmembrane domain"/>
    <property type="match status" value="3"/>
</dbReference>
<dbReference type="FunFam" id="1.20.1110.10:FF:000040">
    <property type="entry name" value="Na(+)-exporting P-type ATPase"/>
    <property type="match status" value="1"/>
</dbReference>
<dbReference type="AlphaFoldDB" id="G0V822"/>
<keyword evidence="5" id="KW-0633">Potassium transport</keyword>
<dbReference type="Pfam" id="PF13246">
    <property type="entry name" value="Cation_ATPase"/>
    <property type="match status" value="1"/>
</dbReference>
<keyword evidence="15" id="KW-0406">Ion transport</keyword>
<dbReference type="OMA" id="NGQEYSM"/>
<keyword evidence="17" id="KW-0739">Sodium transport</keyword>
<evidence type="ECO:0000313" key="25">
    <source>
        <dbReference type="Proteomes" id="UP000001640"/>
    </source>
</evidence>
<dbReference type="InterPro" id="IPR036412">
    <property type="entry name" value="HAD-like_sf"/>
</dbReference>
<comment type="catalytic activity">
    <reaction evidence="20">
        <text>K(+)(in) + ATP + H2O = K(+)(out) + ADP + phosphate + H(+)</text>
        <dbReference type="Rhea" id="RHEA:75815"/>
        <dbReference type="ChEBI" id="CHEBI:15377"/>
        <dbReference type="ChEBI" id="CHEBI:15378"/>
        <dbReference type="ChEBI" id="CHEBI:29103"/>
        <dbReference type="ChEBI" id="CHEBI:30616"/>
        <dbReference type="ChEBI" id="CHEBI:43474"/>
        <dbReference type="ChEBI" id="CHEBI:456216"/>
    </reaction>
</comment>
<dbReference type="RefSeq" id="XP_003674001.1">
    <property type="nucleotide sequence ID" value="XM_003673953.1"/>
</dbReference>
<dbReference type="GO" id="GO:0005524">
    <property type="term" value="F:ATP binding"/>
    <property type="evidence" value="ECO:0007669"/>
    <property type="project" value="UniProtKB-KW"/>
</dbReference>
<dbReference type="Pfam" id="PF00690">
    <property type="entry name" value="Cation_ATPase_N"/>
    <property type="match status" value="1"/>
</dbReference>
<dbReference type="EMBL" id="HE576752">
    <property type="protein sequence ID" value="CCC67620.1"/>
    <property type="molecule type" value="Genomic_DNA"/>
</dbReference>
<dbReference type="FunFam" id="3.40.1110.10:FF:000039">
    <property type="entry name" value="Sodium P-type ATPase"/>
    <property type="match status" value="1"/>
</dbReference>
<organism evidence="24 25">
    <name type="scientific">Naumovozyma castellii</name>
    <name type="common">Yeast</name>
    <name type="synonym">Saccharomyces castellii</name>
    <dbReference type="NCBI Taxonomy" id="27288"/>
    <lineage>
        <taxon>Eukaryota</taxon>
        <taxon>Fungi</taxon>
        <taxon>Dikarya</taxon>
        <taxon>Ascomycota</taxon>
        <taxon>Saccharomycotina</taxon>
        <taxon>Saccharomycetes</taxon>
        <taxon>Saccharomycetales</taxon>
        <taxon>Saccharomycetaceae</taxon>
        <taxon>Naumovozyma</taxon>
    </lineage>
</organism>
<evidence type="ECO:0000256" key="3">
    <source>
        <dbReference type="ARBA" id="ARBA00022448"/>
    </source>
</evidence>
<dbReference type="InterPro" id="IPR001757">
    <property type="entry name" value="P_typ_ATPase"/>
</dbReference>
<comment type="catalytic activity">
    <reaction evidence="21">
        <text>Na(+)(in) + ATP + H2O = Na(+)(out) + ADP + phosphate + H(+)</text>
        <dbReference type="Rhea" id="RHEA:14633"/>
        <dbReference type="ChEBI" id="CHEBI:15377"/>
        <dbReference type="ChEBI" id="CHEBI:15378"/>
        <dbReference type="ChEBI" id="CHEBI:29101"/>
        <dbReference type="ChEBI" id="CHEBI:30616"/>
        <dbReference type="ChEBI" id="CHEBI:43474"/>
        <dbReference type="ChEBI" id="CHEBI:456216"/>
        <dbReference type="EC" id="7.2.2.3"/>
    </reaction>
    <physiologicalReaction direction="left-to-right" evidence="21">
        <dbReference type="Rhea" id="RHEA:14634"/>
    </physiologicalReaction>
</comment>
<keyword evidence="8" id="KW-0547">Nucleotide-binding</keyword>
<evidence type="ECO:0000256" key="10">
    <source>
        <dbReference type="ARBA" id="ARBA00022842"/>
    </source>
</evidence>
<comment type="cofactor">
    <cofactor evidence="1">
        <name>Mg(2+)</name>
        <dbReference type="ChEBI" id="CHEBI:18420"/>
    </cofactor>
</comment>
<evidence type="ECO:0000256" key="11">
    <source>
        <dbReference type="ARBA" id="ARBA00022958"/>
    </source>
</evidence>
<feature type="transmembrane region" description="Helical" evidence="22">
    <location>
        <begin position="60"/>
        <end position="79"/>
    </location>
</feature>
<feature type="transmembrane region" description="Helical" evidence="22">
    <location>
        <begin position="840"/>
        <end position="861"/>
    </location>
</feature>
<name>G0V822_NAUCA</name>
<feature type="transmembrane region" description="Helical" evidence="22">
    <location>
        <begin position="881"/>
        <end position="909"/>
    </location>
</feature>
<dbReference type="InterPro" id="IPR006068">
    <property type="entry name" value="ATPase_P-typ_cation-transptr_C"/>
</dbReference>
<feature type="transmembrane region" description="Helical" evidence="22">
    <location>
        <begin position="1016"/>
        <end position="1037"/>
    </location>
</feature>
<dbReference type="InterPro" id="IPR023299">
    <property type="entry name" value="ATPase_P-typ_cyto_dom_N"/>
</dbReference>
<keyword evidence="12" id="KW-1278">Translocase</keyword>
<dbReference type="FunFam" id="1.20.1110.10:FF:000015">
    <property type="entry name" value="Sodium ion P-type ATPase"/>
    <property type="match status" value="1"/>
</dbReference>
<evidence type="ECO:0000256" key="15">
    <source>
        <dbReference type="ARBA" id="ARBA00023065"/>
    </source>
</evidence>
<evidence type="ECO:0000256" key="20">
    <source>
        <dbReference type="ARBA" id="ARBA00048599"/>
    </source>
</evidence>
<dbReference type="FunCoup" id="G0V822">
    <property type="interactions" value="89"/>
</dbReference>
<keyword evidence="16 22" id="KW-0472">Membrane</keyword>
<evidence type="ECO:0000256" key="17">
    <source>
        <dbReference type="ARBA" id="ARBA00023201"/>
    </source>
</evidence>
<dbReference type="GO" id="GO:0008554">
    <property type="term" value="F:P-type sodium transporter activity"/>
    <property type="evidence" value="ECO:0007669"/>
    <property type="project" value="UniProtKB-EC"/>
</dbReference>
<protein>
    <recommendedName>
        <fullName evidence="19">P-type Na(+) transporter</fullName>
        <ecNumber evidence="19">7.2.2.3</ecNumber>
    </recommendedName>
</protein>
<dbReference type="SFLD" id="SFLDG00002">
    <property type="entry name" value="C1.7:_P-type_atpase_like"/>
    <property type="match status" value="1"/>
</dbReference>
<evidence type="ECO:0000256" key="9">
    <source>
        <dbReference type="ARBA" id="ARBA00022840"/>
    </source>
</evidence>
<evidence type="ECO:0000256" key="14">
    <source>
        <dbReference type="ARBA" id="ARBA00023053"/>
    </source>
</evidence>
<dbReference type="PROSITE" id="PS00154">
    <property type="entry name" value="ATPASE_E1_E2"/>
    <property type="match status" value="1"/>
</dbReference>
<keyword evidence="7" id="KW-0479">Metal-binding</keyword>
<keyword evidence="3" id="KW-0813">Transport</keyword>
<dbReference type="PANTHER" id="PTHR42861">
    <property type="entry name" value="CALCIUM-TRANSPORTING ATPASE"/>
    <property type="match status" value="1"/>
</dbReference>
<dbReference type="InterPro" id="IPR006414">
    <property type="entry name" value="P-type_ATPase_IID"/>
</dbReference>
<dbReference type="InterPro" id="IPR018303">
    <property type="entry name" value="ATPase_P-typ_P_site"/>
</dbReference>
<comment type="subcellular location">
    <subcellularLocation>
        <location evidence="2">Cell membrane</location>
        <topology evidence="2">Multi-pass membrane protein</topology>
    </subcellularLocation>
</comment>
<dbReference type="InterPro" id="IPR059000">
    <property type="entry name" value="ATPase_P-type_domA"/>
</dbReference>
<dbReference type="Pfam" id="PF00122">
    <property type="entry name" value="E1-E2_ATPase"/>
    <property type="match status" value="1"/>
</dbReference>
<dbReference type="Proteomes" id="UP000001640">
    <property type="component" value="Chromosome 1"/>
</dbReference>
<dbReference type="SUPFAM" id="SSF56784">
    <property type="entry name" value="HAD-like"/>
    <property type="match status" value="1"/>
</dbReference>
<dbReference type="KEGG" id="ncs:NCAS_0A10620"/>
<feature type="transmembrane region" description="Helical" evidence="22">
    <location>
        <begin position="807"/>
        <end position="828"/>
    </location>
</feature>
<dbReference type="STRING" id="1064592.G0V822"/>
<evidence type="ECO:0000256" key="7">
    <source>
        <dbReference type="ARBA" id="ARBA00022723"/>
    </source>
</evidence>
<dbReference type="InterPro" id="IPR044492">
    <property type="entry name" value="P_typ_ATPase_HD_dom"/>
</dbReference>
<gene>
    <name evidence="24" type="primary">NCAS0A10620</name>
    <name evidence="24" type="ordered locus">NCAS_0A10620</name>
</gene>
<dbReference type="InterPro" id="IPR008250">
    <property type="entry name" value="ATPase_P-typ_transduc_dom_A_sf"/>
</dbReference>